<dbReference type="PATRIC" id="fig|86662.25.peg.447"/>
<dbReference type="EMBL" id="LXLT01000009">
    <property type="protein sequence ID" value="OFD85209.1"/>
    <property type="molecule type" value="Genomic_DNA"/>
</dbReference>
<comment type="caution">
    <text evidence="1">The sequence shown here is derived from an EMBL/GenBank/DDBJ whole genome shotgun (WGS) entry which is preliminary data.</text>
</comment>
<accession>A0A1E8BDP2</accession>
<name>A0A1E8BDP2_BACMY</name>
<proteinExistence type="predicted"/>
<sequence length="75" mass="9013">MMEIEKEMFYSGNKKSVQHMYTFLLCYKNYNRLGDKSITALQWVSFLYYKIGLVYKNTKKIQLKKGLIIKTFKRG</sequence>
<dbReference type="Proteomes" id="UP000175706">
    <property type="component" value="Unassembled WGS sequence"/>
</dbReference>
<dbReference type="AlphaFoldDB" id="A0A1E8BDP2"/>
<evidence type="ECO:0000313" key="2">
    <source>
        <dbReference type="Proteomes" id="UP000175706"/>
    </source>
</evidence>
<dbReference type="RefSeq" id="WP_070140773.1">
    <property type="nucleotide sequence ID" value="NZ_LXLT01000009.1"/>
</dbReference>
<gene>
    <name evidence="1" type="ORF">BWGOE8_04650</name>
</gene>
<protein>
    <submittedName>
        <fullName evidence="1">Uncharacterized protein</fullName>
    </submittedName>
</protein>
<evidence type="ECO:0000313" key="1">
    <source>
        <dbReference type="EMBL" id="OFD85209.1"/>
    </source>
</evidence>
<organism evidence="1 2">
    <name type="scientific">Bacillus mycoides</name>
    <dbReference type="NCBI Taxonomy" id="1405"/>
    <lineage>
        <taxon>Bacteria</taxon>
        <taxon>Bacillati</taxon>
        <taxon>Bacillota</taxon>
        <taxon>Bacilli</taxon>
        <taxon>Bacillales</taxon>
        <taxon>Bacillaceae</taxon>
        <taxon>Bacillus</taxon>
        <taxon>Bacillus cereus group</taxon>
    </lineage>
</organism>
<reference evidence="1 2" key="1">
    <citation type="submission" date="2016-05" db="EMBL/GenBank/DDBJ databases">
        <title>Bacillus thuringiensis and Bacillus weihenstephanensis as novel biocontrol agents of wilt causing Verticillium species.</title>
        <authorList>
            <person name="Hollensteiner J."/>
            <person name="Wemheuer F."/>
            <person name="Harting R."/>
            <person name="Kolarzyk A."/>
            <person name="Diaz-Valerio S."/>
            <person name="Poehlein A."/>
            <person name="Brzuszkiewicz E."/>
            <person name="Nesemann K."/>
            <person name="Braus-Stromeyer S."/>
            <person name="Braus G."/>
            <person name="Daniel R."/>
            <person name="Liesegang H."/>
        </authorList>
    </citation>
    <scope>NUCLEOTIDE SEQUENCE [LARGE SCALE GENOMIC DNA]</scope>
    <source>
        <strain evidence="1 2">GOE8</strain>
    </source>
</reference>